<dbReference type="GO" id="GO:0016209">
    <property type="term" value="F:antioxidant activity"/>
    <property type="evidence" value="ECO:0007669"/>
    <property type="project" value="InterPro"/>
</dbReference>
<feature type="domain" description="Thioredoxin" evidence="2">
    <location>
        <begin position="30"/>
        <end position="209"/>
    </location>
</feature>
<sequence length="209" mass="22518">MFMASLALAIAAPALAAEALPASAADVKPLASGDQAPAFTVRTVDNEVYEFDPNNLTRPTILISFRGGWCPYCNLHLSELRTVIPQINALGVDVLFLSGDRPDQLYSSLQQDTQQDIDGRDYVILSDAEVNAARALGTAFQVDSGLTNYLDKKGRDYRGSSIGQHNALAVPAVYVINKDGKIVFDFVNADYKVRLPADDLLAAAQNAVD</sequence>
<dbReference type="Pfam" id="PF00578">
    <property type="entry name" value="AhpC-TSA"/>
    <property type="match status" value="1"/>
</dbReference>
<protein>
    <recommendedName>
        <fullName evidence="2">Thioredoxin domain-containing protein</fullName>
    </recommendedName>
</protein>
<dbReference type="PROSITE" id="PS51352">
    <property type="entry name" value="THIOREDOXIN_2"/>
    <property type="match status" value="1"/>
</dbReference>
<dbReference type="AlphaFoldDB" id="A0A193LIN3"/>
<dbReference type="InterPro" id="IPR000866">
    <property type="entry name" value="AhpC/TSA"/>
</dbReference>
<dbReference type="Proteomes" id="UP000092695">
    <property type="component" value="Chromosome"/>
</dbReference>
<name>A0A193LIN3_9GAMM</name>
<evidence type="ECO:0000313" key="3">
    <source>
        <dbReference type="EMBL" id="ANO52367.1"/>
    </source>
</evidence>
<dbReference type="SUPFAM" id="SSF52833">
    <property type="entry name" value="Thioredoxin-like"/>
    <property type="match status" value="1"/>
</dbReference>
<keyword evidence="1" id="KW-0732">Signal</keyword>
<evidence type="ECO:0000256" key="1">
    <source>
        <dbReference type="SAM" id="SignalP"/>
    </source>
</evidence>
<dbReference type="EMBL" id="CP016268">
    <property type="protein sequence ID" value="ANO52367.1"/>
    <property type="molecule type" value="Genomic_DNA"/>
</dbReference>
<reference evidence="3 4" key="1">
    <citation type="submission" date="2016-06" db="EMBL/GenBank/DDBJ databases">
        <title>Complete genome sequence of a deep-branching marine Gamma Proteobacterium Woeseia oceani type strain XK5.</title>
        <authorList>
            <person name="Mu D."/>
            <person name="Du Z."/>
        </authorList>
    </citation>
    <scope>NUCLEOTIDE SEQUENCE [LARGE SCALE GENOMIC DNA]</scope>
    <source>
        <strain evidence="3 4">XK5</strain>
    </source>
</reference>
<dbReference type="InterPro" id="IPR013766">
    <property type="entry name" value="Thioredoxin_domain"/>
</dbReference>
<dbReference type="KEGG" id="woc:BA177_15275"/>
<feature type="signal peptide" evidence="1">
    <location>
        <begin position="1"/>
        <end position="24"/>
    </location>
</feature>
<gene>
    <name evidence="3" type="ORF">BA177_15275</name>
</gene>
<dbReference type="CDD" id="cd02970">
    <property type="entry name" value="PRX_like2"/>
    <property type="match status" value="1"/>
</dbReference>
<accession>A0A193LIN3</accession>
<organism evidence="3 4">
    <name type="scientific">Woeseia oceani</name>
    <dbReference type="NCBI Taxonomy" id="1548547"/>
    <lineage>
        <taxon>Bacteria</taxon>
        <taxon>Pseudomonadati</taxon>
        <taxon>Pseudomonadota</taxon>
        <taxon>Gammaproteobacteria</taxon>
        <taxon>Woeseiales</taxon>
        <taxon>Woeseiaceae</taxon>
        <taxon>Woeseia</taxon>
    </lineage>
</organism>
<evidence type="ECO:0000259" key="2">
    <source>
        <dbReference type="PROSITE" id="PS51352"/>
    </source>
</evidence>
<dbReference type="STRING" id="1548547.BA177_15275"/>
<dbReference type="Gene3D" id="3.40.30.10">
    <property type="entry name" value="Glutaredoxin"/>
    <property type="match status" value="1"/>
</dbReference>
<evidence type="ECO:0000313" key="4">
    <source>
        <dbReference type="Proteomes" id="UP000092695"/>
    </source>
</evidence>
<dbReference type="GO" id="GO:0016491">
    <property type="term" value="F:oxidoreductase activity"/>
    <property type="evidence" value="ECO:0007669"/>
    <property type="project" value="InterPro"/>
</dbReference>
<proteinExistence type="predicted"/>
<dbReference type="InterPro" id="IPR036249">
    <property type="entry name" value="Thioredoxin-like_sf"/>
</dbReference>
<feature type="chain" id="PRO_5008260323" description="Thioredoxin domain-containing protein" evidence="1">
    <location>
        <begin position="25"/>
        <end position="209"/>
    </location>
</feature>
<keyword evidence="4" id="KW-1185">Reference proteome</keyword>